<reference evidence="1" key="1">
    <citation type="submission" date="2021-05" db="EMBL/GenBank/DDBJ databases">
        <authorList>
            <person name="Pan Q."/>
            <person name="Jouanno E."/>
            <person name="Zahm M."/>
            <person name="Klopp C."/>
            <person name="Cabau C."/>
            <person name="Louis A."/>
            <person name="Berthelot C."/>
            <person name="Parey E."/>
            <person name="Roest Crollius H."/>
            <person name="Montfort J."/>
            <person name="Robinson-Rechavi M."/>
            <person name="Bouchez O."/>
            <person name="Lampietro C."/>
            <person name="Lopez Roques C."/>
            <person name="Donnadieu C."/>
            <person name="Postlethwait J."/>
            <person name="Bobe J."/>
            <person name="Dillon D."/>
            <person name="Chandos A."/>
            <person name="von Hippel F."/>
            <person name="Guiguen Y."/>
        </authorList>
    </citation>
    <scope>NUCLEOTIDE SEQUENCE</scope>
    <source>
        <strain evidence="1">YG-Jan2019</strain>
    </source>
</reference>
<organism evidence="1 2">
    <name type="scientific">Dallia pectoralis</name>
    <name type="common">Alaska blackfish</name>
    <dbReference type="NCBI Taxonomy" id="75939"/>
    <lineage>
        <taxon>Eukaryota</taxon>
        <taxon>Metazoa</taxon>
        <taxon>Chordata</taxon>
        <taxon>Craniata</taxon>
        <taxon>Vertebrata</taxon>
        <taxon>Euteleostomi</taxon>
        <taxon>Actinopterygii</taxon>
        <taxon>Neopterygii</taxon>
        <taxon>Teleostei</taxon>
        <taxon>Protacanthopterygii</taxon>
        <taxon>Esociformes</taxon>
        <taxon>Umbridae</taxon>
        <taxon>Dallia</taxon>
    </lineage>
</organism>
<name>A0ACC2FAX3_DALPE</name>
<protein>
    <submittedName>
        <fullName evidence="1">Uncharacterized protein</fullName>
    </submittedName>
</protein>
<comment type="caution">
    <text evidence="1">The sequence shown here is derived from an EMBL/GenBank/DDBJ whole genome shotgun (WGS) entry which is preliminary data.</text>
</comment>
<sequence>MGRKKIQIARIMDERNRQVTFTKRKFGLMKKAYELSVLCDCEIALIIFNSTNKLFQYASTDMDKVLLKYTEYNEPHESRTNSDIVETLRKKGLNGCDSPDIEADDSAGQSPESEDKYRKINEDIDLMISRQRLCSLPSNYDMVGSIQGQNNSGLLYSHPGAGGSLGNHNLLPLSHNHAGLQRNSMSPAPQHTHRPPSTGNTGGMMGNELSNTVSNAGNGSYGNHRNSPGLLSPGGVAKGMQVKTPPQMNSMTVNRKPDLRTLLPPGNKNNMSSINQRMNPSQSAQSLATPVDSIATPTLPGQGMGGYPSTLSTSYGTEYSLGDLSSLSGFGSGSGSLHLGSVTGWQQQQLQNIQHSALGHMGNLCQNSNLNLQNVHQNLHIKSEPASPPRDRSIGLINGGMGGVSQGYAINQGPTEAGRSPGNSLSSCGSSYDGSDREDHRVNDNFLLRPMSNQEERHSPSMKRMRLSEGWAT</sequence>
<evidence type="ECO:0000313" key="1">
    <source>
        <dbReference type="EMBL" id="KAJ7988395.1"/>
    </source>
</evidence>
<proteinExistence type="predicted"/>
<evidence type="ECO:0000313" key="2">
    <source>
        <dbReference type="Proteomes" id="UP001157502"/>
    </source>
</evidence>
<dbReference type="EMBL" id="CM055758">
    <property type="protein sequence ID" value="KAJ7988395.1"/>
    <property type="molecule type" value="Genomic_DNA"/>
</dbReference>
<keyword evidence="2" id="KW-1185">Reference proteome</keyword>
<gene>
    <name evidence="1" type="ORF">DPEC_G00323100</name>
</gene>
<dbReference type="Proteomes" id="UP001157502">
    <property type="component" value="Chromosome 31"/>
</dbReference>
<accession>A0ACC2FAX3</accession>